<dbReference type="GO" id="GO:0004523">
    <property type="term" value="F:RNA-DNA hybrid ribonuclease activity"/>
    <property type="evidence" value="ECO:0007669"/>
    <property type="project" value="InterPro"/>
</dbReference>
<dbReference type="Pfam" id="PF13456">
    <property type="entry name" value="RVT_3"/>
    <property type="match status" value="1"/>
</dbReference>
<reference evidence="2 3" key="1">
    <citation type="submission" date="2020-06" db="EMBL/GenBank/DDBJ databases">
        <title>Transcriptomic and genomic resources for Thalictrum thalictroides and T. hernandezii: Facilitating candidate gene discovery in an emerging model plant lineage.</title>
        <authorList>
            <person name="Arias T."/>
            <person name="Riano-Pachon D.M."/>
            <person name="Di Stilio V.S."/>
        </authorList>
    </citation>
    <scope>NUCLEOTIDE SEQUENCE [LARGE SCALE GENOMIC DNA]</scope>
    <source>
        <strain evidence="3">cv. WT478/WT964</strain>
        <tissue evidence="2">Leaves</tissue>
    </source>
</reference>
<dbReference type="EMBL" id="JABWDY010013669">
    <property type="protein sequence ID" value="KAF5198148.1"/>
    <property type="molecule type" value="Genomic_DNA"/>
</dbReference>
<accession>A0A7J6WMF2</accession>
<comment type="caution">
    <text evidence="2">The sequence shown here is derived from an EMBL/GenBank/DDBJ whole genome shotgun (WGS) entry which is preliminary data.</text>
</comment>
<gene>
    <name evidence="2" type="ORF">FRX31_012263</name>
</gene>
<dbReference type="InterPro" id="IPR002156">
    <property type="entry name" value="RNaseH_domain"/>
</dbReference>
<name>A0A7J6WMF2_THATH</name>
<dbReference type="OrthoDB" id="1001083at2759"/>
<dbReference type="InterPro" id="IPR036397">
    <property type="entry name" value="RNaseH_sf"/>
</dbReference>
<dbReference type="Gene3D" id="3.30.420.10">
    <property type="entry name" value="Ribonuclease H-like superfamily/Ribonuclease H"/>
    <property type="match status" value="1"/>
</dbReference>
<evidence type="ECO:0000313" key="2">
    <source>
        <dbReference type="EMBL" id="KAF5198148.1"/>
    </source>
</evidence>
<evidence type="ECO:0000259" key="1">
    <source>
        <dbReference type="Pfam" id="PF13456"/>
    </source>
</evidence>
<proteinExistence type="predicted"/>
<feature type="domain" description="RNase H type-1" evidence="1">
    <location>
        <begin position="10"/>
        <end position="72"/>
    </location>
</feature>
<evidence type="ECO:0000313" key="3">
    <source>
        <dbReference type="Proteomes" id="UP000554482"/>
    </source>
</evidence>
<protein>
    <recommendedName>
        <fullName evidence="1">RNase H type-1 domain-containing protein</fullName>
    </recommendedName>
</protein>
<dbReference type="AlphaFoldDB" id="A0A7J6WMF2"/>
<dbReference type="SUPFAM" id="SSF53098">
    <property type="entry name" value="Ribonuclease H-like"/>
    <property type="match status" value="1"/>
</dbReference>
<dbReference type="GO" id="GO:0003676">
    <property type="term" value="F:nucleic acid binding"/>
    <property type="evidence" value="ECO:0007669"/>
    <property type="project" value="InterPro"/>
</dbReference>
<dbReference type="InterPro" id="IPR012337">
    <property type="entry name" value="RNaseH-like_sf"/>
</dbReference>
<keyword evidence="3" id="KW-1185">Reference proteome</keyword>
<dbReference type="Proteomes" id="UP000554482">
    <property type="component" value="Unassembled WGS sequence"/>
</dbReference>
<organism evidence="2 3">
    <name type="scientific">Thalictrum thalictroides</name>
    <name type="common">Rue-anemone</name>
    <name type="synonym">Anemone thalictroides</name>
    <dbReference type="NCBI Taxonomy" id="46969"/>
    <lineage>
        <taxon>Eukaryota</taxon>
        <taxon>Viridiplantae</taxon>
        <taxon>Streptophyta</taxon>
        <taxon>Embryophyta</taxon>
        <taxon>Tracheophyta</taxon>
        <taxon>Spermatophyta</taxon>
        <taxon>Magnoliopsida</taxon>
        <taxon>Ranunculales</taxon>
        <taxon>Ranunculaceae</taxon>
        <taxon>Thalictroideae</taxon>
        <taxon>Thalictrum</taxon>
    </lineage>
</organism>
<sequence>MGLWRRTGQVIGGLLQDADGKAVLMYSGGSAVKSVITQELLAIWYGLKGAKELRVDKLEVTSDSLRAIKLIKK</sequence>